<name>A0A8H4R6E2_9HELO</name>
<keyword evidence="2" id="KW-1185">Reference proteome</keyword>
<evidence type="ECO:0000313" key="1">
    <source>
        <dbReference type="EMBL" id="KAF4624469.1"/>
    </source>
</evidence>
<evidence type="ECO:0000313" key="2">
    <source>
        <dbReference type="Proteomes" id="UP000566819"/>
    </source>
</evidence>
<gene>
    <name evidence="1" type="ORF">G7Y89_g13700</name>
</gene>
<dbReference type="OrthoDB" id="4485682at2759"/>
<dbReference type="Proteomes" id="UP000566819">
    <property type="component" value="Unassembled WGS sequence"/>
</dbReference>
<organism evidence="1 2">
    <name type="scientific">Cudoniella acicularis</name>
    <dbReference type="NCBI Taxonomy" id="354080"/>
    <lineage>
        <taxon>Eukaryota</taxon>
        <taxon>Fungi</taxon>
        <taxon>Dikarya</taxon>
        <taxon>Ascomycota</taxon>
        <taxon>Pezizomycotina</taxon>
        <taxon>Leotiomycetes</taxon>
        <taxon>Helotiales</taxon>
        <taxon>Tricladiaceae</taxon>
        <taxon>Cudoniella</taxon>
    </lineage>
</organism>
<dbReference type="EMBL" id="JAAMPI010001648">
    <property type="protein sequence ID" value="KAF4624469.1"/>
    <property type="molecule type" value="Genomic_DNA"/>
</dbReference>
<accession>A0A8H4R6E2</accession>
<dbReference type="AlphaFoldDB" id="A0A8H4R6E2"/>
<dbReference type="PANTHER" id="PTHR37535:SF4">
    <property type="entry name" value="FLUG DOMAIN-CONTAINING PROTEIN"/>
    <property type="match status" value="1"/>
</dbReference>
<protein>
    <submittedName>
        <fullName evidence="1">Uncharacterized protein</fullName>
    </submittedName>
</protein>
<reference evidence="1 2" key="1">
    <citation type="submission" date="2020-03" db="EMBL/GenBank/DDBJ databases">
        <title>Draft Genome Sequence of Cudoniella acicularis.</title>
        <authorList>
            <person name="Buettner E."/>
            <person name="Kellner H."/>
        </authorList>
    </citation>
    <scope>NUCLEOTIDE SEQUENCE [LARGE SCALE GENOMIC DNA]</scope>
    <source>
        <strain evidence="1 2">DSM 108380</strain>
    </source>
</reference>
<dbReference type="PANTHER" id="PTHR37535">
    <property type="entry name" value="FLUG DOMAIN PROTEIN"/>
    <property type="match status" value="1"/>
</dbReference>
<comment type="caution">
    <text evidence="1">The sequence shown here is derived from an EMBL/GenBank/DDBJ whole genome shotgun (WGS) entry which is preliminary data.</text>
</comment>
<sequence>MALPIIPPRYMYHLPTSQLVTRIERSSLQDACKKPYHTVKRNYADTTADNLQGIIDKFSRFCVQMDQDWRIVIRDCKKGATIAFLIHICEVDRVKKRSSIYQYYLQFKMLFNRENGRHMDTNDIKEALAYIYGKLTTDFELDITVREKPVLGFPLILLFLFATGCRPAELVDVKRRRRQRPGLDDDETCADDMNDEGFGDAEVGADADFGFDDDHDSTVADLGSENDDDDLDDDVAMSGVDVELRQFDALYYYNRRTA</sequence>
<proteinExistence type="predicted"/>